<dbReference type="EMBL" id="GBRH01264833">
    <property type="protein sequence ID" value="JAD33062.1"/>
    <property type="molecule type" value="Transcribed_RNA"/>
</dbReference>
<accession>A0A0A8ZDY0</accession>
<evidence type="ECO:0000313" key="1">
    <source>
        <dbReference type="EMBL" id="JAD33062.1"/>
    </source>
</evidence>
<name>A0A0A8ZDY0_ARUDO</name>
<organism evidence="1">
    <name type="scientific">Arundo donax</name>
    <name type="common">Giant reed</name>
    <name type="synonym">Donax arundinaceus</name>
    <dbReference type="NCBI Taxonomy" id="35708"/>
    <lineage>
        <taxon>Eukaryota</taxon>
        <taxon>Viridiplantae</taxon>
        <taxon>Streptophyta</taxon>
        <taxon>Embryophyta</taxon>
        <taxon>Tracheophyta</taxon>
        <taxon>Spermatophyta</taxon>
        <taxon>Magnoliopsida</taxon>
        <taxon>Liliopsida</taxon>
        <taxon>Poales</taxon>
        <taxon>Poaceae</taxon>
        <taxon>PACMAD clade</taxon>
        <taxon>Arundinoideae</taxon>
        <taxon>Arundineae</taxon>
        <taxon>Arundo</taxon>
    </lineage>
</organism>
<protein>
    <submittedName>
        <fullName evidence="1">Uncharacterized protein</fullName>
    </submittedName>
</protein>
<proteinExistence type="predicted"/>
<sequence length="33" mass="3878">MTTENGLIFGIFVSEELSRLIPNFWYFLLAFHA</sequence>
<reference evidence="1" key="1">
    <citation type="submission" date="2014-09" db="EMBL/GenBank/DDBJ databases">
        <authorList>
            <person name="Magalhaes I.L.F."/>
            <person name="Oliveira U."/>
            <person name="Santos F.R."/>
            <person name="Vidigal T.H.D.A."/>
            <person name="Brescovit A.D."/>
            <person name="Santos A.J."/>
        </authorList>
    </citation>
    <scope>NUCLEOTIDE SEQUENCE</scope>
    <source>
        <tissue evidence="1">Shoot tissue taken approximately 20 cm above the soil surface</tissue>
    </source>
</reference>
<dbReference type="AlphaFoldDB" id="A0A0A8ZDY0"/>
<reference evidence="1" key="2">
    <citation type="journal article" date="2015" name="Data Brief">
        <title>Shoot transcriptome of the giant reed, Arundo donax.</title>
        <authorList>
            <person name="Barrero R.A."/>
            <person name="Guerrero F.D."/>
            <person name="Moolhuijzen P."/>
            <person name="Goolsby J.A."/>
            <person name="Tidwell J."/>
            <person name="Bellgard S.E."/>
            <person name="Bellgard M.I."/>
        </authorList>
    </citation>
    <scope>NUCLEOTIDE SEQUENCE</scope>
    <source>
        <tissue evidence="1">Shoot tissue taken approximately 20 cm above the soil surface</tissue>
    </source>
</reference>